<dbReference type="AlphaFoldDB" id="A0A2V3A9G0"/>
<dbReference type="RefSeq" id="WP_181395866.1">
    <property type="nucleotide sequence ID" value="NZ_QGTW01000001.1"/>
</dbReference>
<proteinExistence type="predicted"/>
<dbReference type="Proteomes" id="UP000247150">
    <property type="component" value="Unassembled WGS sequence"/>
</dbReference>
<evidence type="ECO:0000313" key="1">
    <source>
        <dbReference type="EMBL" id="PWW31874.1"/>
    </source>
</evidence>
<comment type="caution">
    <text evidence="1">The sequence shown here is derived from an EMBL/GenBank/DDBJ whole genome shotgun (WGS) entry which is preliminary data.</text>
</comment>
<accession>A0A2V3A9G0</accession>
<protein>
    <submittedName>
        <fullName evidence="1">Uncharacterized protein</fullName>
    </submittedName>
</protein>
<name>A0A2V3A9G0_9BACI</name>
<organism evidence="1 2">
    <name type="scientific">Cytobacillus oceanisediminis</name>
    <dbReference type="NCBI Taxonomy" id="665099"/>
    <lineage>
        <taxon>Bacteria</taxon>
        <taxon>Bacillati</taxon>
        <taxon>Bacillota</taxon>
        <taxon>Bacilli</taxon>
        <taxon>Bacillales</taxon>
        <taxon>Bacillaceae</taxon>
        <taxon>Cytobacillus</taxon>
    </lineage>
</organism>
<gene>
    <name evidence="1" type="ORF">DFO73_101132</name>
</gene>
<dbReference type="EMBL" id="QGTW01000001">
    <property type="protein sequence ID" value="PWW31874.1"/>
    <property type="molecule type" value="Genomic_DNA"/>
</dbReference>
<reference evidence="1 2" key="1">
    <citation type="submission" date="2018-05" db="EMBL/GenBank/DDBJ databases">
        <title>Freshwater and sediment microbial communities from various areas in North America, analyzing microbe dynamics in response to fracking.</title>
        <authorList>
            <person name="Lamendella R."/>
        </authorList>
    </citation>
    <scope>NUCLEOTIDE SEQUENCE [LARGE SCALE GENOMIC DNA]</scope>
    <source>
        <strain evidence="1 2">15_TX</strain>
    </source>
</reference>
<evidence type="ECO:0000313" key="2">
    <source>
        <dbReference type="Proteomes" id="UP000247150"/>
    </source>
</evidence>
<sequence length="49" mass="5767">MDQKPYHYDGSVQMNYEKNEETNTNIPFEITNEMRKNIGGNPYTPEEQA</sequence>